<accession>A0ABT3AAJ5</accession>
<proteinExistence type="predicted"/>
<dbReference type="PANTHER" id="PTHR43737:SF1">
    <property type="entry name" value="DUF1501 DOMAIN-CONTAINING PROTEIN"/>
    <property type="match status" value="1"/>
</dbReference>
<dbReference type="Pfam" id="PF08811">
    <property type="entry name" value="DUF1800"/>
    <property type="match status" value="1"/>
</dbReference>
<sequence length="671" mass="73910">MGSFLTQCLPDKLPSTNIRQSAIHGALLSALLTVLAACGGSGSSETNTASAVTSTNVTSPAQGSSSPTAPAPDSTTKADIQGIERFQTPASTSRFLGQATFGATHQQVEALTGTASSDWVMKQFDMPTQYTLPMLLTYRQHFGLPEYIEDINYLNGQMTGFAFWKNAIAGNDQLRQRMAFALSQIVVVSHTGAEYLSEYPELMAYYMDLLAKHAFGNYGDLLLDITYSPAMGMYLTYQGNKKGNPETGSVPDENYAREILQLFSVGLVALNMDGTPKLNEQGNPIELYDNQDITGLARVFTGLDFAYGDEHDEVDGETFYPELAPIPMALNPDLHSRKEKTFLGLTIPANTDGVTSIQMAIDHIMAQPSVAPFIARQLIQRFTTSHPEPDYIERVATAFETGLYTLPNDVQVGEGRKGDLKATLAAILFDPDATSDINPHSQVDTKRFAKVREPVLRFTNWARAFALENVTPELIPLLWNTESTDTLNQQAHHSHSVFNFFRPGYVPPATQSGEEGLTVPELQIVTASSIPGYINFMEGFIFAAVQEDPEVLSEEEKVEAIDEGDVEVRYDFSGSERSFLPNYDFERTLANDPEKLVRHLSLLLSANALSESTQQHIASTIALIEISEIDTDNTAGNDDSESLEMEDDPLYRRVMLAVFMIMTSPDYLVQR</sequence>
<dbReference type="Proteomes" id="UP001652504">
    <property type="component" value="Unassembled WGS sequence"/>
</dbReference>
<keyword evidence="3" id="KW-1185">Reference proteome</keyword>
<reference evidence="2 3" key="1">
    <citation type="submission" date="2022-10" db="EMBL/GenBank/DDBJ databases">
        <title>Aestuariibacter sp. AA17 isolated from Montipora capitata coral fragment.</title>
        <authorList>
            <person name="Emsley S.A."/>
            <person name="Pfannmuller K.M."/>
            <person name="Loughran R.M."/>
            <person name="Shlafstein M."/>
            <person name="Papke E."/>
            <person name="Saw J.H."/>
            <person name="Ushijima B."/>
            <person name="Videau P."/>
        </authorList>
    </citation>
    <scope>NUCLEOTIDE SEQUENCE [LARGE SCALE GENOMIC DNA]</scope>
    <source>
        <strain evidence="2 3">AA17</strain>
    </source>
</reference>
<evidence type="ECO:0000313" key="2">
    <source>
        <dbReference type="EMBL" id="MCV2885678.1"/>
    </source>
</evidence>
<comment type="caution">
    <text evidence="2">The sequence shown here is derived from an EMBL/GenBank/DDBJ whole genome shotgun (WGS) entry which is preliminary data.</text>
</comment>
<dbReference type="EMBL" id="JAOWKX010000007">
    <property type="protein sequence ID" value="MCV2885678.1"/>
    <property type="molecule type" value="Genomic_DNA"/>
</dbReference>
<name>A0ABT3AAJ5_9ALTE</name>
<feature type="region of interest" description="Disordered" evidence="1">
    <location>
        <begin position="45"/>
        <end position="76"/>
    </location>
</feature>
<evidence type="ECO:0000256" key="1">
    <source>
        <dbReference type="SAM" id="MobiDB-lite"/>
    </source>
</evidence>
<protein>
    <submittedName>
        <fullName evidence="2">DUF1800 domain-containing protein</fullName>
    </submittedName>
</protein>
<evidence type="ECO:0000313" key="3">
    <source>
        <dbReference type="Proteomes" id="UP001652504"/>
    </source>
</evidence>
<dbReference type="InterPro" id="IPR014917">
    <property type="entry name" value="DUF1800"/>
</dbReference>
<organism evidence="2 3">
    <name type="scientific">Fluctibacter corallii</name>
    <dbReference type="NCBI Taxonomy" id="2984329"/>
    <lineage>
        <taxon>Bacteria</taxon>
        <taxon>Pseudomonadati</taxon>
        <taxon>Pseudomonadota</taxon>
        <taxon>Gammaproteobacteria</taxon>
        <taxon>Alteromonadales</taxon>
        <taxon>Alteromonadaceae</taxon>
        <taxon>Fluctibacter</taxon>
    </lineage>
</organism>
<dbReference type="PANTHER" id="PTHR43737">
    <property type="entry name" value="BLL7424 PROTEIN"/>
    <property type="match status" value="1"/>
</dbReference>
<gene>
    <name evidence="2" type="ORF">OE749_13350</name>
</gene>
<dbReference type="RefSeq" id="WP_263712966.1">
    <property type="nucleotide sequence ID" value="NZ_JAOWKX010000007.1"/>
</dbReference>